<feature type="compositionally biased region" description="Polar residues" evidence="1">
    <location>
        <begin position="441"/>
        <end position="460"/>
    </location>
</feature>
<dbReference type="AlphaFoldDB" id="A0A2K1R360"/>
<dbReference type="InterPro" id="IPR032675">
    <property type="entry name" value="LRR_dom_sf"/>
</dbReference>
<dbReference type="STRING" id="2082308.A0A2K1R360"/>
<sequence length="781" mass="85613">MESAPPSYETATTLINPWQLVAPYLPIDTLRSAALVSRTWHAIFTPYLWGNPASLLRAERDHLYSKSAIVVIAVQNPTNHAASLAKFQTTLPRARSHVRAYTHTLRLYPAPADSYYSPHEAWLRDVLERLEHLQTLVVRGLPFFDHGALTALRTKPHAQPFSLRLLDASKCVNATPSGLLIALERLDQLLYLDLSFTYAAKDHKVLAQLSSCIGLRVLKLRGLGIKDQDVQVLAHAIGYRVRSLDIRNNKITDEGVRHLVECCFTPPDVTGNVTESRREAVSRLQSLGPVMLRIYQGDGLDAYLRRTLSAGFVSRLAFEDAPESGITHLHIAGNHLSTKGVSGLLWTKRLHVLDVRVDVRLPNKLVRPDGTLDIIHPGAEKLPLALYKGCGVSLTYLKINHELITQRSPDFHPTTDVHASPDSWEAAPWTDPPALPARPINSAQRSLPVTTNNNINSHGASSGRDDPIGSSIPPSLNGPATTTPDTSPSAHSLPSQPPATDSPSPVLSSNNPFRPVPKRTLSDLKLTRYGHHSSLDPTIYHPSTTPHLRTLVLTSFPSHSLTSDPIDRLVSYLSSCATEHRLATQIAEADYSLPPGRRSPEHLREAARKSFALETVVLEVIDTGSGRVTGSAAGRKGKGIRNDGGARGSAGEGGGWKGQSMTDDRDGAALWETAKGDFSFFGESGERADWLEEEGGEKSEYTANSTDLPREKEEQVQMSAVRRDVAVEAEITGIDNIAVLGKWRRERKAAWEERGEVEGYWPGTVRVVRVSGSEEDEGEEN</sequence>
<evidence type="ECO:0008006" key="4">
    <source>
        <dbReference type="Google" id="ProtNLM"/>
    </source>
</evidence>
<feature type="compositionally biased region" description="Low complexity" evidence="1">
    <location>
        <begin position="479"/>
        <end position="490"/>
    </location>
</feature>
<feature type="region of interest" description="Disordered" evidence="1">
    <location>
        <begin position="408"/>
        <end position="518"/>
    </location>
</feature>
<comment type="caution">
    <text evidence="2">The sequence shown here is derived from an EMBL/GenBank/DDBJ whole genome shotgun (WGS) entry which is preliminary data.</text>
</comment>
<dbReference type="Proteomes" id="UP000243797">
    <property type="component" value="Unassembled WGS sequence"/>
</dbReference>
<evidence type="ECO:0000313" key="3">
    <source>
        <dbReference type="Proteomes" id="UP000243797"/>
    </source>
</evidence>
<feature type="region of interest" description="Disordered" evidence="1">
    <location>
        <begin position="692"/>
        <end position="713"/>
    </location>
</feature>
<keyword evidence="3" id="KW-1185">Reference proteome</keyword>
<dbReference type="Gene3D" id="3.80.10.10">
    <property type="entry name" value="Ribonuclease Inhibitor"/>
    <property type="match status" value="2"/>
</dbReference>
<protein>
    <recommendedName>
        <fullName evidence="4">F-box domain-containing protein</fullName>
    </recommendedName>
</protein>
<proteinExistence type="predicted"/>
<dbReference type="EMBL" id="NKHZ01000010">
    <property type="protein sequence ID" value="PNS21708.1"/>
    <property type="molecule type" value="Genomic_DNA"/>
</dbReference>
<reference evidence="2 3" key="1">
    <citation type="submission" date="2017-06" db="EMBL/GenBank/DDBJ databases">
        <title>Draft genome sequence of a variant of Elsinoe murrayae.</title>
        <authorList>
            <person name="Cheng Q."/>
        </authorList>
    </citation>
    <scope>NUCLEOTIDE SEQUENCE [LARGE SCALE GENOMIC DNA]</scope>
    <source>
        <strain evidence="2 3">CQ-2017a</strain>
    </source>
</reference>
<feature type="compositionally biased region" description="Gly residues" evidence="1">
    <location>
        <begin position="645"/>
        <end position="657"/>
    </location>
</feature>
<dbReference type="InParanoid" id="A0A2K1R360"/>
<accession>A0A2K1R360</accession>
<evidence type="ECO:0000256" key="1">
    <source>
        <dbReference type="SAM" id="MobiDB-lite"/>
    </source>
</evidence>
<feature type="compositionally biased region" description="Polar residues" evidence="1">
    <location>
        <begin position="492"/>
        <end position="512"/>
    </location>
</feature>
<organism evidence="2 3">
    <name type="scientific">Sphaceloma murrayae</name>
    <dbReference type="NCBI Taxonomy" id="2082308"/>
    <lineage>
        <taxon>Eukaryota</taxon>
        <taxon>Fungi</taxon>
        <taxon>Dikarya</taxon>
        <taxon>Ascomycota</taxon>
        <taxon>Pezizomycotina</taxon>
        <taxon>Dothideomycetes</taxon>
        <taxon>Dothideomycetidae</taxon>
        <taxon>Myriangiales</taxon>
        <taxon>Elsinoaceae</taxon>
        <taxon>Sphaceloma</taxon>
    </lineage>
</organism>
<name>A0A2K1R360_9PEZI</name>
<gene>
    <name evidence="2" type="ORF">CAC42_1562</name>
</gene>
<feature type="region of interest" description="Disordered" evidence="1">
    <location>
        <begin position="628"/>
        <end position="663"/>
    </location>
</feature>
<evidence type="ECO:0000313" key="2">
    <source>
        <dbReference type="EMBL" id="PNS21708.1"/>
    </source>
</evidence>
<dbReference type="SUPFAM" id="SSF52047">
    <property type="entry name" value="RNI-like"/>
    <property type="match status" value="1"/>
</dbReference>
<dbReference type="OrthoDB" id="408631at2759"/>